<dbReference type="Proteomes" id="UP001530293">
    <property type="component" value="Unassembled WGS sequence"/>
</dbReference>
<feature type="compositionally biased region" description="Polar residues" evidence="2">
    <location>
        <begin position="1032"/>
        <end position="1050"/>
    </location>
</feature>
<evidence type="ECO:0000313" key="3">
    <source>
        <dbReference type="EMBL" id="KAL3769146.1"/>
    </source>
</evidence>
<evidence type="ECO:0000313" key="4">
    <source>
        <dbReference type="Proteomes" id="UP001530293"/>
    </source>
</evidence>
<feature type="coiled-coil region" evidence="1">
    <location>
        <begin position="350"/>
        <end position="394"/>
    </location>
</feature>
<dbReference type="EMBL" id="JALLBG020000057">
    <property type="protein sequence ID" value="KAL3769146.1"/>
    <property type="molecule type" value="Genomic_DNA"/>
</dbReference>
<comment type="caution">
    <text evidence="3">The sequence shown here is derived from an EMBL/GenBank/DDBJ whole genome shotgun (WGS) entry which is preliminary data.</text>
</comment>
<evidence type="ECO:0000256" key="1">
    <source>
        <dbReference type="SAM" id="Coils"/>
    </source>
</evidence>
<feature type="coiled-coil region" evidence="1">
    <location>
        <begin position="514"/>
        <end position="681"/>
    </location>
</feature>
<gene>
    <name evidence="3" type="ORF">ACHAWU_001214</name>
</gene>
<feature type="coiled-coil region" evidence="1">
    <location>
        <begin position="422"/>
        <end position="463"/>
    </location>
</feature>
<accession>A0ABD3N4J4</accession>
<dbReference type="AlphaFoldDB" id="A0ABD3N4J4"/>
<name>A0ABD3N4J4_9STRA</name>
<sequence>MSDLVDDMVNRGLSALHYWLFDFPQLEEYRRRRRVELVEDAADADGIDEGISISELHADFDNVDVVRKIVQIAKEICSTEQDEDESTTSSPTQEISSAAEGWVEIHKLLGLEIINDLNTSNNFETRECQYNILHQLLCRALSENCPNQLQYVSRIMAFDRPDVQKEIMRILQEDNTSDAVDNDDNITGDYSLYTGDYSTYAEASVTSPSAEPSAAEYESDLESAKRNRIEAFGNDNLESGSPIGKRNRAHDDDEDDDNPFGESVQNHGTTKHCSSTEEAETLRATIAKLQKKIKESRQQELDLTLKVDEAQSQHRAEMLQVESKYLKTIRDMEDRYMNELSEQKRDIELLRDYEHSAKELKEENLRLRDDLDVLACSQEKLSFTEEQLRKCREKVELIGDAHDALLREEKAHALSVDKCLALENELAQLKPLKRQLEEYRVRAMDAEVALAECRDDLRRVKEKSGWLEGTNLELQRGVALQQNEAATLQKRLQEEGGKIEKGGTAVGIGMSELNPELMEELKTLRNEYARLKEFESKREVDSVQRLEESCDDAKRLSERYKEQFLQTKSDLEDTKQMLCESEAREAKLRAEVDKLTKCNKDLVEEMKDERLKAHKAALDAERNFQNEKKSLIDKGHQDLLDMEERLTQKIEAERKQHKEKMDRAEAQRIEIENNLSEQLTALREQSSKTLRLTKEMGQKSLDELEQSKQAEIERVLKEKSDEIEALMTKGKAIVRESRQKAKDLQRKITEEYEVNVRSLEEELEQVKGIQLNYEKAATAKIVKRDQQINVLEARYVESTRAITDLEDKVKKAERSSKELVGENDRLRRQLGSRYGSDDGSQNQIDELTSICKALKDENRRLKELNPGNHLSTRLDMPQFSSSSDDNTHAMTAFNKSTFTQFREEYEEKIQALEEEKQELVMKSCAAATETRKAEQRAWELEEELTKVQSELTTTKLALQRNERRSDFSAGLSSTSKNLQQRSDRREKENTPNIHQRDLPPSSGAKKQDFTPKCIEPTSQKKVAAPLLIDNPWNESSSSADGANPEQCIQS</sequence>
<organism evidence="3 4">
    <name type="scientific">Discostella pseudostelligera</name>
    <dbReference type="NCBI Taxonomy" id="259834"/>
    <lineage>
        <taxon>Eukaryota</taxon>
        <taxon>Sar</taxon>
        <taxon>Stramenopiles</taxon>
        <taxon>Ochrophyta</taxon>
        <taxon>Bacillariophyta</taxon>
        <taxon>Coscinodiscophyceae</taxon>
        <taxon>Thalassiosirophycidae</taxon>
        <taxon>Stephanodiscales</taxon>
        <taxon>Stephanodiscaceae</taxon>
        <taxon>Discostella</taxon>
    </lineage>
</organism>
<feature type="region of interest" description="Disordered" evidence="2">
    <location>
        <begin position="203"/>
        <end position="222"/>
    </location>
</feature>
<evidence type="ECO:0000256" key="2">
    <source>
        <dbReference type="SAM" id="MobiDB-lite"/>
    </source>
</evidence>
<reference evidence="3 4" key="1">
    <citation type="submission" date="2024-10" db="EMBL/GenBank/DDBJ databases">
        <title>Updated reference genomes for cyclostephanoid diatoms.</title>
        <authorList>
            <person name="Roberts W.R."/>
            <person name="Alverson A.J."/>
        </authorList>
    </citation>
    <scope>NUCLEOTIDE SEQUENCE [LARGE SCALE GENOMIC DNA]</scope>
    <source>
        <strain evidence="3 4">AJA232-27</strain>
    </source>
</reference>
<protein>
    <submittedName>
        <fullName evidence="3">Uncharacterized protein</fullName>
    </submittedName>
</protein>
<feature type="region of interest" description="Disordered" evidence="2">
    <location>
        <begin position="231"/>
        <end position="278"/>
    </location>
</feature>
<feature type="coiled-coil region" evidence="1">
    <location>
        <begin position="895"/>
        <end position="950"/>
    </location>
</feature>
<feature type="coiled-coil region" evidence="1">
    <location>
        <begin position="709"/>
        <end position="864"/>
    </location>
</feature>
<feature type="compositionally biased region" description="Basic and acidic residues" evidence="2">
    <location>
        <begin position="981"/>
        <end position="997"/>
    </location>
</feature>
<feature type="compositionally biased region" description="Polar residues" evidence="2">
    <location>
        <begin position="970"/>
        <end position="980"/>
    </location>
</feature>
<feature type="region of interest" description="Disordered" evidence="2">
    <location>
        <begin position="962"/>
        <end position="1050"/>
    </location>
</feature>
<proteinExistence type="predicted"/>
<keyword evidence="1" id="KW-0175">Coiled coil</keyword>
<feature type="coiled-coil region" evidence="1">
    <location>
        <begin position="279"/>
        <end position="313"/>
    </location>
</feature>
<keyword evidence="4" id="KW-1185">Reference proteome</keyword>
<feature type="compositionally biased region" description="Polar residues" evidence="2">
    <location>
        <begin position="263"/>
        <end position="273"/>
    </location>
</feature>